<feature type="region of interest" description="Disordered" evidence="1">
    <location>
        <begin position="1"/>
        <end position="42"/>
    </location>
</feature>
<protein>
    <submittedName>
        <fullName evidence="2">Uncharacterized protein</fullName>
    </submittedName>
</protein>
<feature type="compositionally biased region" description="Gly residues" evidence="1">
    <location>
        <begin position="18"/>
        <end position="28"/>
    </location>
</feature>
<gene>
    <name evidence="2" type="ORF">LWI28_010703</name>
</gene>
<proteinExistence type="predicted"/>
<comment type="caution">
    <text evidence="2">The sequence shown here is derived from an EMBL/GenBank/DDBJ whole genome shotgun (WGS) entry which is preliminary data.</text>
</comment>
<organism evidence="2 3">
    <name type="scientific">Acer negundo</name>
    <name type="common">Box elder</name>
    <dbReference type="NCBI Taxonomy" id="4023"/>
    <lineage>
        <taxon>Eukaryota</taxon>
        <taxon>Viridiplantae</taxon>
        <taxon>Streptophyta</taxon>
        <taxon>Embryophyta</taxon>
        <taxon>Tracheophyta</taxon>
        <taxon>Spermatophyta</taxon>
        <taxon>Magnoliopsida</taxon>
        <taxon>eudicotyledons</taxon>
        <taxon>Gunneridae</taxon>
        <taxon>Pentapetalae</taxon>
        <taxon>rosids</taxon>
        <taxon>malvids</taxon>
        <taxon>Sapindales</taxon>
        <taxon>Sapindaceae</taxon>
        <taxon>Hippocastanoideae</taxon>
        <taxon>Acereae</taxon>
        <taxon>Acer</taxon>
    </lineage>
</organism>
<sequence>MVREATGVGGGGRRRLQSGGGPDNGGQAGRRQVSGGVRAGPTCKLDSCELATTMAAVAEDRTVSDPGDGMVADSRKILWSSV</sequence>
<dbReference type="AlphaFoldDB" id="A0AAD5JAJ3"/>
<keyword evidence="3" id="KW-1185">Reference proteome</keyword>
<evidence type="ECO:0000313" key="2">
    <source>
        <dbReference type="EMBL" id="KAI9191601.1"/>
    </source>
</evidence>
<dbReference type="Proteomes" id="UP001064489">
    <property type="component" value="Chromosome 6"/>
</dbReference>
<evidence type="ECO:0000256" key="1">
    <source>
        <dbReference type="SAM" id="MobiDB-lite"/>
    </source>
</evidence>
<accession>A0AAD5JAJ3</accession>
<reference evidence="2" key="1">
    <citation type="journal article" date="2022" name="Plant J.">
        <title>Strategies of tolerance reflected in two North American maple genomes.</title>
        <authorList>
            <person name="McEvoy S.L."/>
            <person name="Sezen U.U."/>
            <person name="Trouern-Trend A."/>
            <person name="McMahon S.M."/>
            <person name="Schaberg P.G."/>
            <person name="Yang J."/>
            <person name="Wegrzyn J.L."/>
            <person name="Swenson N.G."/>
        </authorList>
    </citation>
    <scope>NUCLEOTIDE SEQUENCE</scope>
    <source>
        <strain evidence="2">91603</strain>
    </source>
</reference>
<name>A0AAD5JAJ3_ACENE</name>
<reference evidence="2" key="2">
    <citation type="submission" date="2023-02" db="EMBL/GenBank/DDBJ databases">
        <authorList>
            <person name="Swenson N.G."/>
            <person name="Wegrzyn J.L."/>
            <person name="Mcevoy S.L."/>
        </authorList>
    </citation>
    <scope>NUCLEOTIDE SEQUENCE</scope>
    <source>
        <strain evidence="2">91603</strain>
        <tissue evidence="2">Leaf</tissue>
    </source>
</reference>
<evidence type="ECO:0000313" key="3">
    <source>
        <dbReference type="Proteomes" id="UP001064489"/>
    </source>
</evidence>
<dbReference type="EMBL" id="JAJSOW010000004">
    <property type="protein sequence ID" value="KAI9191601.1"/>
    <property type="molecule type" value="Genomic_DNA"/>
</dbReference>